<sequence length="16" mass="2057">MSDYFFDKKYILLFIN</sequence>
<reference evidence="1" key="1">
    <citation type="submission" date="2011-10" db="EMBL/GenBank/DDBJ databases">
        <title>Provirophages and transpovirons: unique mobilome of giant viruses.</title>
        <authorList>
            <person name="Desnues C."/>
            <person name="LaScola B."/>
            <person name="Yutin N."/>
            <person name="Fournous G."/>
            <person name="Koonin E."/>
            <person name="Raoult D."/>
        </authorList>
    </citation>
    <scope>NUCLEOTIDE SEQUENCE</scope>
    <source>
        <strain evidence="1">Mv13-mv</strain>
    </source>
</reference>
<evidence type="ECO:0000313" key="1">
    <source>
        <dbReference type="EMBL" id="AEX63004.1"/>
    </source>
</evidence>
<organism evidence="1">
    <name type="scientific">Moumouvirus sp. 'Monve'</name>
    <dbReference type="NCBI Taxonomy" id="1128131"/>
    <lineage>
        <taxon>Viruses</taxon>
        <taxon>Varidnaviria</taxon>
        <taxon>Bamfordvirae</taxon>
        <taxon>Nucleocytoviricota</taxon>
        <taxon>Megaviricetes</taxon>
        <taxon>Imitervirales</taxon>
        <taxon>Mimiviridae</taxon>
        <taxon>Megamimivirinae</taxon>
        <taxon>Moumouvirus</taxon>
    </lineage>
</organism>
<accession>H2EFV2</accession>
<dbReference type="EMBL" id="JN885999">
    <property type="protein sequence ID" value="AEX63004.1"/>
    <property type="molecule type" value="Genomic_DNA"/>
</dbReference>
<name>H2EFV2_9VIRU</name>
<protein>
    <submittedName>
        <fullName evidence="1">Uncharacterized protein</fullName>
    </submittedName>
</protein>
<gene>
    <name evidence="1" type="ORF">mv_R802</name>
</gene>
<proteinExistence type="predicted"/>